<organism evidence="1 2">
    <name type="scientific">Hirsutella rhossiliensis</name>
    <dbReference type="NCBI Taxonomy" id="111463"/>
    <lineage>
        <taxon>Eukaryota</taxon>
        <taxon>Fungi</taxon>
        <taxon>Dikarya</taxon>
        <taxon>Ascomycota</taxon>
        <taxon>Pezizomycotina</taxon>
        <taxon>Sordariomycetes</taxon>
        <taxon>Hypocreomycetidae</taxon>
        <taxon>Hypocreales</taxon>
        <taxon>Ophiocordycipitaceae</taxon>
        <taxon>Hirsutella</taxon>
    </lineage>
</organism>
<evidence type="ECO:0000313" key="2">
    <source>
        <dbReference type="Proteomes" id="UP000824596"/>
    </source>
</evidence>
<keyword evidence="2" id="KW-1185">Reference proteome</keyword>
<dbReference type="AlphaFoldDB" id="A0A9P8N9G0"/>
<accession>A0A9P8N9G0</accession>
<dbReference type="Gene3D" id="3.30.559.30">
    <property type="entry name" value="Nonribosomal peptide synthetase, condensation domain"/>
    <property type="match status" value="1"/>
</dbReference>
<protein>
    <submittedName>
        <fullName evidence="1">Alcohol acetyltransferase</fullName>
    </submittedName>
</protein>
<proteinExistence type="predicted"/>
<sequence length="471" mass="50666">MDPPSAPQTPLRPLSNMELFSCSRHHLGIYRCVAITCRYTHSAASSPSPPALLDASVLYPALATLVSAQPMLRVGILGQDRPRPRARFSHLARLDLRAHVSFDTLPAGADYEGQLARRQGWLHDQLWPDVEVCAPWRLVVLRPGPGPGPGPGSDSDSDPPPFYDVIFAFHHSLMDGSSGKAFHEHLLAALNNPSLSSSLPFLLGAVWSEHAPQFLRPAAPWHGKAIDFSIPHRTRTLAIDMAPDVVAALVAACRAQGTSLTGLVHALVLASFALRLCPDASCFAASTPINLRPYLDPDTSDPSLRPLLRSLVTGHSHHFPPWAVAALREPDASLDGAIWSAARHIKRELAQRLATLPADDPAGLLGYIGDWFAFWRAKDGRPRAESWEVSNIGVLSGGGAAWSIERVFFTNGAMVAGPPLGVNMATAAPAGTLTASLSWQDTVIPDGFAEQLAADLASLTRHFHETGKFSF</sequence>
<evidence type="ECO:0000313" key="1">
    <source>
        <dbReference type="EMBL" id="KAH0968441.1"/>
    </source>
</evidence>
<dbReference type="GeneID" id="68350212"/>
<dbReference type="PANTHER" id="PTHR28037">
    <property type="entry name" value="ALCOHOL O-ACETYLTRANSFERASE 1-RELATED"/>
    <property type="match status" value="1"/>
</dbReference>
<dbReference type="OrthoDB" id="2150604at2759"/>
<comment type="caution">
    <text evidence="1">The sequence shown here is derived from an EMBL/GenBank/DDBJ whole genome shotgun (WGS) entry which is preliminary data.</text>
</comment>
<dbReference type="RefSeq" id="XP_044725954.1">
    <property type="nucleotide sequence ID" value="XM_044859554.1"/>
</dbReference>
<dbReference type="InterPro" id="IPR023213">
    <property type="entry name" value="CAT-like_dom_sf"/>
</dbReference>
<dbReference type="Gene3D" id="3.30.559.10">
    <property type="entry name" value="Chloramphenicol acetyltransferase-like domain"/>
    <property type="match status" value="1"/>
</dbReference>
<dbReference type="InterPro" id="IPR052058">
    <property type="entry name" value="Alcohol_O-acetyltransferase"/>
</dbReference>
<gene>
    <name evidence="1" type="ORF">HRG_01083</name>
</gene>
<dbReference type="SUPFAM" id="SSF52777">
    <property type="entry name" value="CoA-dependent acyltransferases"/>
    <property type="match status" value="1"/>
</dbReference>
<dbReference type="Proteomes" id="UP000824596">
    <property type="component" value="Unassembled WGS sequence"/>
</dbReference>
<dbReference type="EMBL" id="JAIZPD010000001">
    <property type="protein sequence ID" value="KAH0968441.1"/>
    <property type="molecule type" value="Genomic_DNA"/>
</dbReference>
<reference evidence="1" key="1">
    <citation type="submission" date="2021-09" db="EMBL/GenBank/DDBJ databases">
        <title>A high-quality genome of the endoparasitic fungus Hirsutella rhossiliensis with a comparison of Hirsutella genomes reveals transposable elements contributing to genome size variation.</title>
        <authorList>
            <person name="Lin R."/>
            <person name="Jiao Y."/>
            <person name="Sun X."/>
            <person name="Ling J."/>
            <person name="Xie B."/>
            <person name="Cheng X."/>
        </authorList>
    </citation>
    <scope>NUCLEOTIDE SEQUENCE</scope>
    <source>
        <strain evidence="1">HR02</strain>
    </source>
</reference>
<dbReference type="PANTHER" id="PTHR28037:SF1">
    <property type="entry name" value="ALCOHOL O-ACETYLTRANSFERASE 1-RELATED"/>
    <property type="match status" value="1"/>
</dbReference>
<name>A0A9P8N9G0_9HYPO</name>
<dbReference type="GO" id="GO:0008080">
    <property type="term" value="F:N-acetyltransferase activity"/>
    <property type="evidence" value="ECO:0007669"/>
    <property type="project" value="TreeGrafter"/>
</dbReference>